<gene>
    <name evidence="1" type="ORF">G5S42_17100</name>
</gene>
<protein>
    <submittedName>
        <fullName evidence="1">Uncharacterized protein</fullName>
    </submittedName>
</protein>
<evidence type="ECO:0000313" key="2">
    <source>
        <dbReference type="Proteomes" id="UP000594380"/>
    </source>
</evidence>
<proteinExistence type="predicted"/>
<organism evidence="1 2">
    <name type="scientific">Paraburkholderia youngii</name>
    <dbReference type="NCBI Taxonomy" id="2782701"/>
    <lineage>
        <taxon>Bacteria</taxon>
        <taxon>Pseudomonadati</taxon>
        <taxon>Pseudomonadota</taxon>
        <taxon>Betaproteobacteria</taxon>
        <taxon>Burkholderiales</taxon>
        <taxon>Burkholderiaceae</taxon>
        <taxon>Paraburkholderia</taxon>
    </lineage>
</organism>
<sequence length="67" mass="6890">MMVLVAKDAASEAAAVDTAPGIIPARARLMRLSAPLRVLILTNNICHSSLRFQASACDLAGSAIAAI</sequence>
<accession>A0A7Y6K0R1</accession>
<reference evidence="1 2" key="1">
    <citation type="submission" date="2020-02" db="EMBL/GenBank/DDBJ databases">
        <title>Paraburkholderia simonii sp. nov. and Paraburkholderia youngii sp. nov. Brazilian and Mexican Mimosa-associated rhizobia.</title>
        <authorList>
            <person name="Mavima L."/>
            <person name="Beukes C.W."/>
            <person name="Chan W.Y."/>
            <person name="Palmer M."/>
            <person name="De Meyer S.E."/>
            <person name="James E.K."/>
            <person name="Venter S.N."/>
            <person name="Steenkamp E.T."/>
        </authorList>
    </citation>
    <scope>NUCLEOTIDE SEQUENCE [LARGE SCALE GENOMIC DNA]</scope>
    <source>
        <strain evidence="1 2">JPY169</strain>
    </source>
</reference>
<name>A0A7Y6K0R1_9BURK</name>
<dbReference type="AlphaFoldDB" id="A0A7Y6K0R1"/>
<comment type="caution">
    <text evidence="1">The sequence shown here is derived from an EMBL/GenBank/DDBJ whole genome shotgun (WGS) entry which is preliminary data.</text>
</comment>
<dbReference type="GeneID" id="301102054"/>
<dbReference type="Proteomes" id="UP000594380">
    <property type="component" value="Unassembled WGS sequence"/>
</dbReference>
<evidence type="ECO:0000313" key="1">
    <source>
        <dbReference type="EMBL" id="NUY01373.1"/>
    </source>
</evidence>
<dbReference type="RefSeq" id="WP_176107822.1">
    <property type="nucleotide sequence ID" value="NZ_JAALDK010000001.1"/>
</dbReference>
<dbReference type="EMBL" id="JAALDK010000001">
    <property type="protein sequence ID" value="NUY01373.1"/>
    <property type="molecule type" value="Genomic_DNA"/>
</dbReference>